<dbReference type="InterPro" id="IPR011856">
    <property type="entry name" value="tRNA_endonuc-like_dom_sf"/>
</dbReference>
<keyword evidence="1" id="KW-0472">Membrane</keyword>
<protein>
    <submittedName>
        <fullName evidence="3">Restriction endonuclease</fullName>
    </submittedName>
</protein>
<dbReference type="Pfam" id="PF04471">
    <property type="entry name" value="Mrr_cat"/>
    <property type="match status" value="1"/>
</dbReference>
<gene>
    <name evidence="3" type="ORF">NDR86_13615</name>
</gene>
<dbReference type="GO" id="GO:0015666">
    <property type="term" value="F:restriction endodeoxyribonuclease activity"/>
    <property type="evidence" value="ECO:0007669"/>
    <property type="project" value="TreeGrafter"/>
</dbReference>
<dbReference type="InterPro" id="IPR052906">
    <property type="entry name" value="Type_IV_Methyl-Rstrct_Enzyme"/>
</dbReference>
<feature type="domain" description="Restriction endonuclease type IV Mrr" evidence="2">
    <location>
        <begin position="67"/>
        <end position="178"/>
    </location>
</feature>
<keyword evidence="1" id="KW-1133">Transmembrane helix</keyword>
<name>A0A9X2E7B5_9NOCA</name>
<feature type="transmembrane region" description="Helical" evidence="1">
    <location>
        <begin position="27"/>
        <end position="45"/>
    </location>
</feature>
<dbReference type="AlphaFoldDB" id="A0A9X2E7B5"/>
<evidence type="ECO:0000259" key="2">
    <source>
        <dbReference type="Pfam" id="PF04471"/>
    </source>
</evidence>
<organism evidence="3 4">
    <name type="scientific">Nocardia pulmonis</name>
    <dbReference type="NCBI Taxonomy" id="2951408"/>
    <lineage>
        <taxon>Bacteria</taxon>
        <taxon>Bacillati</taxon>
        <taxon>Actinomycetota</taxon>
        <taxon>Actinomycetes</taxon>
        <taxon>Mycobacteriales</taxon>
        <taxon>Nocardiaceae</taxon>
        <taxon>Nocardia</taxon>
    </lineage>
</organism>
<keyword evidence="1" id="KW-0812">Transmembrane</keyword>
<keyword evidence="3" id="KW-0378">Hydrolase</keyword>
<dbReference type="PANTHER" id="PTHR30015:SF6">
    <property type="entry name" value="SLL1429 PROTEIN"/>
    <property type="match status" value="1"/>
</dbReference>
<dbReference type="Proteomes" id="UP001139157">
    <property type="component" value="Unassembled WGS sequence"/>
</dbReference>
<sequence length="216" mass="24060">MLKIGVAGFIVLAPLWRFAHDNPNLIAGIAIAAVMVVALALGLRIRHRRRRAEREQDHLRAVLPFHHMNDKQFEHALASLCRASGCREVQVSGGAGDRGADVKALTPDGRRPILQAKRYNINRRVGDREMQQLAGGLLTWHEFDIAVLVTTSSFTRSARETATRNGIRLVDNKALAVWNSGTGLTPWDDMCTRVLTKPSVFARFSHRLRGTPLPHH</sequence>
<dbReference type="Gene3D" id="3.40.1350.10">
    <property type="match status" value="1"/>
</dbReference>
<keyword evidence="3" id="KW-0540">Nuclease</keyword>
<dbReference type="EMBL" id="JAMRXG010000005">
    <property type="protein sequence ID" value="MCM6774513.1"/>
    <property type="molecule type" value="Genomic_DNA"/>
</dbReference>
<comment type="caution">
    <text evidence="3">The sequence shown here is derived from an EMBL/GenBank/DDBJ whole genome shotgun (WGS) entry which is preliminary data.</text>
</comment>
<evidence type="ECO:0000256" key="1">
    <source>
        <dbReference type="SAM" id="Phobius"/>
    </source>
</evidence>
<evidence type="ECO:0000313" key="4">
    <source>
        <dbReference type="Proteomes" id="UP001139157"/>
    </source>
</evidence>
<keyword evidence="4" id="KW-1185">Reference proteome</keyword>
<dbReference type="PANTHER" id="PTHR30015">
    <property type="entry name" value="MRR RESTRICTION SYSTEM PROTEIN"/>
    <property type="match status" value="1"/>
</dbReference>
<dbReference type="RefSeq" id="WP_251912639.1">
    <property type="nucleotide sequence ID" value="NZ_JAMRXG010000005.1"/>
</dbReference>
<dbReference type="InterPro" id="IPR011335">
    <property type="entry name" value="Restrct_endonuc-II-like"/>
</dbReference>
<dbReference type="GO" id="GO:0003677">
    <property type="term" value="F:DNA binding"/>
    <property type="evidence" value="ECO:0007669"/>
    <property type="project" value="InterPro"/>
</dbReference>
<reference evidence="3" key="1">
    <citation type="submission" date="2022-06" db="EMBL/GenBank/DDBJ databases">
        <title>Novel species in genus nocardia.</title>
        <authorList>
            <person name="Li F."/>
        </authorList>
    </citation>
    <scope>NUCLEOTIDE SEQUENCE</scope>
    <source>
        <strain evidence="3">CDC141</strain>
    </source>
</reference>
<evidence type="ECO:0000313" key="3">
    <source>
        <dbReference type="EMBL" id="MCM6774513.1"/>
    </source>
</evidence>
<proteinExistence type="predicted"/>
<keyword evidence="3" id="KW-0255">Endonuclease</keyword>
<dbReference type="InterPro" id="IPR007560">
    <property type="entry name" value="Restrct_endonuc_IV_Mrr"/>
</dbReference>
<dbReference type="GO" id="GO:0009307">
    <property type="term" value="P:DNA restriction-modification system"/>
    <property type="evidence" value="ECO:0007669"/>
    <property type="project" value="InterPro"/>
</dbReference>
<accession>A0A9X2E7B5</accession>
<dbReference type="SUPFAM" id="SSF52980">
    <property type="entry name" value="Restriction endonuclease-like"/>
    <property type="match status" value="1"/>
</dbReference>